<protein>
    <submittedName>
        <fullName evidence="2">Uncharacterized protein</fullName>
    </submittedName>
</protein>
<dbReference type="Proteomes" id="UP000254866">
    <property type="component" value="Unassembled WGS sequence"/>
</dbReference>
<dbReference type="OrthoDB" id="7464126at2759"/>
<feature type="compositionally biased region" description="Pro residues" evidence="1">
    <location>
        <begin position="509"/>
        <end position="525"/>
    </location>
</feature>
<feature type="compositionally biased region" description="Basic and acidic residues" evidence="1">
    <location>
        <begin position="373"/>
        <end position="383"/>
    </location>
</feature>
<feature type="region of interest" description="Disordered" evidence="1">
    <location>
        <begin position="441"/>
        <end position="554"/>
    </location>
</feature>
<dbReference type="STRING" id="2656787.A0A370TKF0"/>
<sequence>MSFGFGVGDFIAVDAPDEFREIAFELSSIHIAISDLSQQSQNPESLLNRRGSDRRPEWLQIRSNLEETLDQLRSLVKTYHNMGKKAWRRVQFAGENLGELRGKLNFHLNVINMFVGSLTLSALGRMEPVLGQIEVLLRESLREERGGYKAQTIVSAHETNDPVSWEQIERDLILEGIGKEDFDKNKVRIKELLNWVVNNEADLRELQEVDADDSVSQQGYADSLEEGKETHGDSSSGSLSPGTSERGAREGMANRNPVSSTSRLPSSKTSSVLVEHSDEDRERMHRLSESKRLAKLVHIEAPDYEAADRDLGSSRRHASKRPSRAIKPSHHRVARDKDTPTGKRTIFATLRGHMMRITGESDAGNHSMKPSNQRRDNVGQDRSTRRRRKYIDGQSQFAALEAVDPNWRERWGDDLKQMGITDDLIRDHQDFVADFIKQEQAAQVVAPRPNSFENQRDKISRGPPPPPTPRLKSVENRRDNASRGPPPPLPPLASPPNSFENQRDKKFRVPPPFPATRPPPLPPPASRSKVLPRIRAPQVIASHEDHVGRANEEE</sequence>
<keyword evidence="3" id="KW-1185">Reference proteome</keyword>
<feature type="region of interest" description="Disordered" evidence="1">
    <location>
        <begin position="208"/>
        <end position="288"/>
    </location>
</feature>
<dbReference type="RefSeq" id="XP_031868657.1">
    <property type="nucleotide sequence ID" value="XM_032015236.1"/>
</dbReference>
<feature type="compositionally biased region" description="Low complexity" evidence="1">
    <location>
        <begin position="257"/>
        <end position="273"/>
    </location>
</feature>
<name>A0A370TKF0_9HELO</name>
<proteinExistence type="predicted"/>
<feature type="compositionally biased region" description="Basic residues" evidence="1">
    <location>
        <begin position="314"/>
        <end position="334"/>
    </location>
</feature>
<feature type="compositionally biased region" description="Basic and acidic residues" evidence="1">
    <location>
        <begin position="275"/>
        <end position="288"/>
    </location>
</feature>
<organism evidence="2 3">
    <name type="scientific">Venustampulla echinocandica</name>
    <dbReference type="NCBI Taxonomy" id="2656787"/>
    <lineage>
        <taxon>Eukaryota</taxon>
        <taxon>Fungi</taxon>
        <taxon>Dikarya</taxon>
        <taxon>Ascomycota</taxon>
        <taxon>Pezizomycotina</taxon>
        <taxon>Leotiomycetes</taxon>
        <taxon>Helotiales</taxon>
        <taxon>Pleuroascaceae</taxon>
        <taxon>Venustampulla</taxon>
    </lineage>
</organism>
<feature type="compositionally biased region" description="Basic and acidic residues" evidence="1">
    <location>
        <begin position="472"/>
        <end position="481"/>
    </location>
</feature>
<dbReference type="AlphaFoldDB" id="A0A370TKF0"/>
<dbReference type="GeneID" id="43599462"/>
<feature type="region of interest" description="Disordered" evidence="1">
    <location>
        <begin position="307"/>
        <end position="343"/>
    </location>
</feature>
<reference evidence="2 3" key="1">
    <citation type="journal article" date="2018" name="IMA Fungus">
        <title>IMA Genome-F 9: Draft genome sequence of Annulohypoxylon stygium, Aspergillus mulundensis, Berkeleyomyces basicola (syn. Thielaviopsis basicola), Ceratocystis smalleyi, two Cercospora beticola strains, Coleophoma cylindrospora, Fusarium fracticaudum, Phialophora cf. hyalina, and Morchella septimelata.</title>
        <authorList>
            <person name="Wingfield B.D."/>
            <person name="Bills G.F."/>
            <person name="Dong Y."/>
            <person name="Huang W."/>
            <person name="Nel W.J."/>
            <person name="Swalarsk-Parry B.S."/>
            <person name="Vaghefi N."/>
            <person name="Wilken P.M."/>
            <person name="An Z."/>
            <person name="de Beer Z.W."/>
            <person name="De Vos L."/>
            <person name="Chen L."/>
            <person name="Duong T.A."/>
            <person name="Gao Y."/>
            <person name="Hammerbacher A."/>
            <person name="Kikkert J.R."/>
            <person name="Li Y."/>
            <person name="Li H."/>
            <person name="Li K."/>
            <person name="Li Q."/>
            <person name="Liu X."/>
            <person name="Ma X."/>
            <person name="Naidoo K."/>
            <person name="Pethybridge S.J."/>
            <person name="Sun J."/>
            <person name="Steenkamp E.T."/>
            <person name="van der Nest M.A."/>
            <person name="van Wyk S."/>
            <person name="Wingfield M.J."/>
            <person name="Xiong C."/>
            <person name="Yue Q."/>
            <person name="Zhang X."/>
        </authorList>
    </citation>
    <scope>NUCLEOTIDE SEQUENCE [LARGE SCALE GENOMIC DNA]</scope>
    <source>
        <strain evidence="2 3">BP 5553</strain>
    </source>
</reference>
<feature type="compositionally biased region" description="Pro residues" evidence="1">
    <location>
        <begin position="484"/>
        <end position="494"/>
    </location>
</feature>
<evidence type="ECO:0000256" key="1">
    <source>
        <dbReference type="SAM" id="MobiDB-lite"/>
    </source>
</evidence>
<dbReference type="EMBL" id="NPIC01000005">
    <property type="protein sequence ID" value="RDL36001.1"/>
    <property type="molecule type" value="Genomic_DNA"/>
</dbReference>
<feature type="compositionally biased region" description="Low complexity" evidence="1">
    <location>
        <begin position="233"/>
        <end position="244"/>
    </location>
</feature>
<feature type="region of interest" description="Disordered" evidence="1">
    <location>
        <begin position="359"/>
        <end position="390"/>
    </location>
</feature>
<evidence type="ECO:0000313" key="2">
    <source>
        <dbReference type="EMBL" id="RDL36001.1"/>
    </source>
</evidence>
<gene>
    <name evidence="2" type="ORF">BP5553_06613</name>
</gene>
<accession>A0A370TKF0</accession>
<comment type="caution">
    <text evidence="2">The sequence shown here is derived from an EMBL/GenBank/DDBJ whole genome shotgun (WGS) entry which is preliminary data.</text>
</comment>
<feature type="compositionally biased region" description="Basic and acidic residues" evidence="1">
    <location>
        <begin position="542"/>
        <end position="554"/>
    </location>
</feature>
<evidence type="ECO:0000313" key="3">
    <source>
        <dbReference type="Proteomes" id="UP000254866"/>
    </source>
</evidence>